<dbReference type="InterPro" id="IPR001610">
    <property type="entry name" value="PAC"/>
</dbReference>
<evidence type="ECO:0000256" key="4">
    <source>
        <dbReference type="ARBA" id="ARBA00022679"/>
    </source>
</evidence>
<organism evidence="10 11">
    <name type="scientific">Limnovirga soli</name>
    <dbReference type="NCBI Taxonomy" id="2656915"/>
    <lineage>
        <taxon>Bacteria</taxon>
        <taxon>Pseudomonadati</taxon>
        <taxon>Bacteroidota</taxon>
        <taxon>Chitinophagia</taxon>
        <taxon>Chitinophagales</taxon>
        <taxon>Chitinophagaceae</taxon>
        <taxon>Limnovirga</taxon>
    </lineage>
</organism>
<dbReference type="InterPro" id="IPR036097">
    <property type="entry name" value="HisK_dim/P_sf"/>
</dbReference>
<evidence type="ECO:0000259" key="7">
    <source>
        <dbReference type="PROSITE" id="PS50109"/>
    </source>
</evidence>
<dbReference type="InterPro" id="IPR003594">
    <property type="entry name" value="HATPase_dom"/>
</dbReference>
<dbReference type="Proteomes" id="UP000598971">
    <property type="component" value="Unassembled WGS sequence"/>
</dbReference>
<dbReference type="InterPro" id="IPR000700">
    <property type="entry name" value="PAS-assoc_C"/>
</dbReference>
<dbReference type="GO" id="GO:0006355">
    <property type="term" value="P:regulation of DNA-templated transcription"/>
    <property type="evidence" value="ECO:0007669"/>
    <property type="project" value="InterPro"/>
</dbReference>
<feature type="domain" description="PAS" evidence="8">
    <location>
        <begin position="266"/>
        <end position="315"/>
    </location>
</feature>
<dbReference type="SMART" id="SM00387">
    <property type="entry name" value="HATPase_c"/>
    <property type="match status" value="1"/>
</dbReference>
<evidence type="ECO:0000256" key="2">
    <source>
        <dbReference type="ARBA" id="ARBA00012438"/>
    </source>
</evidence>
<dbReference type="PRINTS" id="PR00344">
    <property type="entry name" value="BCTRLSENSOR"/>
</dbReference>
<dbReference type="InterPro" id="IPR003661">
    <property type="entry name" value="HisK_dim/P_dom"/>
</dbReference>
<comment type="catalytic activity">
    <reaction evidence="1">
        <text>ATP + protein L-histidine = ADP + protein N-phospho-L-histidine.</text>
        <dbReference type="EC" id="2.7.13.3"/>
    </reaction>
</comment>
<dbReference type="Pfam" id="PF00989">
    <property type="entry name" value="PAS"/>
    <property type="match status" value="1"/>
</dbReference>
<evidence type="ECO:0000259" key="9">
    <source>
        <dbReference type="PROSITE" id="PS50113"/>
    </source>
</evidence>
<dbReference type="Pfam" id="PF00512">
    <property type="entry name" value="HisKA"/>
    <property type="match status" value="1"/>
</dbReference>
<gene>
    <name evidence="10" type="ORF">GD597_12250</name>
</gene>
<dbReference type="Gene3D" id="2.10.70.100">
    <property type="match status" value="2"/>
</dbReference>
<keyword evidence="6" id="KW-0175">Coiled coil</keyword>
<dbReference type="Pfam" id="PF02518">
    <property type="entry name" value="HATPase_c"/>
    <property type="match status" value="1"/>
</dbReference>
<dbReference type="InterPro" id="IPR052162">
    <property type="entry name" value="Sensor_kinase/Photoreceptor"/>
</dbReference>
<accession>A0A8J8FDU9</accession>
<keyword evidence="4" id="KW-0808">Transferase</keyword>
<dbReference type="FunFam" id="3.30.565.10:FF:000006">
    <property type="entry name" value="Sensor histidine kinase WalK"/>
    <property type="match status" value="1"/>
</dbReference>
<dbReference type="InterPro" id="IPR013767">
    <property type="entry name" value="PAS_fold"/>
</dbReference>
<dbReference type="Gene3D" id="1.10.287.130">
    <property type="match status" value="1"/>
</dbReference>
<dbReference type="InterPro" id="IPR000014">
    <property type="entry name" value="PAS"/>
</dbReference>
<dbReference type="RefSeq" id="WP_171608178.1">
    <property type="nucleotide sequence ID" value="NZ_WHPF01000008.1"/>
</dbReference>
<dbReference type="CDD" id="cd00082">
    <property type="entry name" value="HisKA"/>
    <property type="match status" value="1"/>
</dbReference>
<dbReference type="PANTHER" id="PTHR43304">
    <property type="entry name" value="PHYTOCHROME-LIKE PROTEIN CPH1"/>
    <property type="match status" value="1"/>
</dbReference>
<dbReference type="EC" id="2.7.13.3" evidence="2"/>
<dbReference type="SUPFAM" id="SSF55785">
    <property type="entry name" value="PYP-like sensor domain (PAS domain)"/>
    <property type="match status" value="4"/>
</dbReference>
<evidence type="ECO:0000256" key="6">
    <source>
        <dbReference type="SAM" id="Coils"/>
    </source>
</evidence>
<sequence length="758" mass="86988">MEPKDFLYENAKALFNNAPFGYFCCDKDLVLISANTTFSHWIDSTTDLKEGDKKLSDFFSEETLHHFTDFYLPPLFSTGFIKDFIITLRLPNTNTITLILNSDVCRDETENIILIRTTATKITPEDATYKKTEGALIEANLQLELAQKVAKTGHWTFDPQTEKYNFSKECLRIFGFDNDFDGSYAMFMGIIHPDDLGKLAETRENIIAGETSFQIDHRIILKDGSIRWINTQSVVDRNDTTGQMFLRGTSQDITDRKKAEEKVRNSEEKYRLIVETAQEGIWMIDKQDCTTFVNGAMANMLGYSVDEMMRKELFYFMDEAGRKLALENLEKRKKGIPEQHEFCFITKNNTPLWVLIETGPMYKNGEYDGALAMVMNINNRKKADEQIKKLNEELEFKVNERTRDLKVMTERFSMAKKAAHIGVFDWDVVNNILVWDEEMYEVFNVPSNKFTGAYEAWEATVHPDDKDISNKKVQEALESGNELDFDFRIIWPDKSIHFIKGYGFVQKNEMGAPIRLIGMNWDITNQKSLELRLEKSKKELEAFSYSVSHDLRAPLRGIDGWSLALLEDYGHLLDETAMAYLERVRTETQRMGVLIDEMLKLSQIARTALKRELVNMSVIANSIINRIRDLGNTPPIIAHISDNLITEGDANLLEIMLTNLIHNAVKFSGKKEEVTIYFGKIAIEGKATFYIKDRGVGFNMDKSKKLFGAFQRMHKQSDFEGTGIGLATVQRIISMHQGTVWAEAEINNGATFFFTLHE</sequence>
<proteinExistence type="predicted"/>
<dbReference type="Gene3D" id="3.30.450.20">
    <property type="entry name" value="PAS domain"/>
    <property type="match status" value="3"/>
</dbReference>
<evidence type="ECO:0000256" key="5">
    <source>
        <dbReference type="ARBA" id="ARBA00022777"/>
    </source>
</evidence>
<dbReference type="SMART" id="SM00388">
    <property type="entry name" value="HisKA"/>
    <property type="match status" value="1"/>
</dbReference>
<dbReference type="SMART" id="SM00086">
    <property type="entry name" value="PAC"/>
    <property type="match status" value="4"/>
</dbReference>
<reference evidence="10" key="1">
    <citation type="submission" date="2019-10" db="EMBL/GenBank/DDBJ databases">
        <title>Draft genome sequence of Panacibacter sp. KCS-6.</title>
        <authorList>
            <person name="Yim K.J."/>
        </authorList>
    </citation>
    <scope>NUCLEOTIDE SEQUENCE</scope>
    <source>
        <strain evidence="10">KCS-6</strain>
    </source>
</reference>
<name>A0A8J8FDU9_9BACT</name>
<feature type="coiled-coil region" evidence="6">
    <location>
        <begin position="373"/>
        <end position="400"/>
    </location>
</feature>
<dbReference type="EMBL" id="WHPF01000008">
    <property type="protein sequence ID" value="NNV56235.1"/>
    <property type="molecule type" value="Genomic_DNA"/>
</dbReference>
<feature type="domain" description="PAC" evidence="9">
    <location>
        <begin position="338"/>
        <end position="389"/>
    </location>
</feature>
<comment type="caution">
    <text evidence="10">The sequence shown here is derived from an EMBL/GenBank/DDBJ whole genome shotgun (WGS) entry which is preliminary data.</text>
</comment>
<dbReference type="SMART" id="SM00091">
    <property type="entry name" value="PAS"/>
    <property type="match status" value="4"/>
</dbReference>
<dbReference type="SUPFAM" id="SSF55874">
    <property type="entry name" value="ATPase domain of HSP90 chaperone/DNA topoisomerase II/histidine kinase"/>
    <property type="match status" value="1"/>
</dbReference>
<dbReference type="SUPFAM" id="SSF47384">
    <property type="entry name" value="Homodimeric domain of signal transducing histidine kinase"/>
    <property type="match status" value="1"/>
</dbReference>
<evidence type="ECO:0000259" key="8">
    <source>
        <dbReference type="PROSITE" id="PS50112"/>
    </source>
</evidence>
<feature type="domain" description="PAC" evidence="9">
    <location>
        <begin position="213"/>
        <end position="265"/>
    </location>
</feature>
<feature type="domain" description="PAS" evidence="8">
    <location>
        <begin position="408"/>
        <end position="480"/>
    </location>
</feature>
<dbReference type="InterPro" id="IPR036890">
    <property type="entry name" value="HATPase_C_sf"/>
</dbReference>
<dbReference type="NCBIfam" id="TIGR00229">
    <property type="entry name" value="sensory_box"/>
    <property type="match status" value="2"/>
</dbReference>
<dbReference type="PROSITE" id="PS50109">
    <property type="entry name" value="HIS_KIN"/>
    <property type="match status" value="1"/>
</dbReference>
<dbReference type="CDD" id="cd00130">
    <property type="entry name" value="PAS"/>
    <property type="match status" value="2"/>
</dbReference>
<feature type="domain" description="Histidine kinase" evidence="7">
    <location>
        <begin position="546"/>
        <end position="758"/>
    </location>
</feature>
<keyword evidence="11" id="KW-1185">Reference proteome</keyword>
<feature type="domain" description="PAC" evidence="9">
    <location>
        <begin position="483"/>
        <end position="535"/>
    </location>
</feature>
<evidence type="ECO:0000256" key="1">
    <source>
        <dbReference type="ARBA" id="ARBA00000085"/>
    </source>
</evidence>
<evidence type="ECO:0000256" key="3">
    <source>
        <dbReference type="ARBA" id="ARBA00022553"/>
    </source>
</evidence>
<keyword evidence="3" id="KW-0597">Phosphoprotein</keyword>
<evidence type="ECO:0000313" key="11">
    <source>
        <dbReference type="Proteomes" id="UP000598971"/>
    </source>
</evidence>
<protein>
    <recommendedName>
        <fullName evidence="2">histidine kinase</fullName>
        <ecNumber evidence="2">2.7.13.3</ecNumber>
    </recommendedName>
</protein>
<keyword evidence="5" id="KW-0418">Kinase</keyword>
<dbReference type="PROSITE" id="PS50112">
    <property type="entry name" value="PAS"/>
    <property type="match status" value="2"/>
</dbReference>
<dbReference type="InterPro" id="IPR005467">
    <property type="entry name" value="His_kinase_dom"/>
</dbReference>
<dbReference type="InterPro" id="IPR004358">
    <property type="entry name" value="Sig_transdc_His_kin-like_C"/>
</dbReference>
<dbReference type="PANTHER" id="PTHR43304:SF1">
    <property type="entry name" value="PAC DOMAIN-CONTAINING PROTEIN"/>
    <property type="match status" value="1"/>
</dbReference>
<dbReference type="PROSITE" id="PS50113">
    <property type="entry name" value="PAC"/>
    <property type="match status" value="3"/>
</dbReference>
<dbReference type="InterPro" id="IPR013655">
    <property type="entry name" value="PAS_fold_3"/>
</dbReference>
<dbReference type="InterPro" id="IPR035965">
    <property type="entry name" value="PAS-like_dom_sf"/>
</dbReference>
<dbReference type="GO" id="GO:0000155">
    <property type="term" value="F:phosphorelay sensor kinase activity"/>
    <property type="evidence" value="ECO:0007669"/>
    <property type="project" value="InterPro"/>
</dbReference>
<dbReference type="Pfam" id="PF08447">
    <property type="entry name" value="PAS_3"/>
    <property type="match status" value="2"/>
</dbReference>
<dbReference type="AlphaFoldDB" id="A0A8J8FDU9"/>
<dbReference type="Gene3D" id="3.30.565.10">
    <property type="entry name" value="Histidine kinase-like ATPase, C-terminal domain"/>
    <property type="match status" value="1"/>
</dbReference>
<evidence type="ECO:0000313" key="10">
    <source>
        <dbReference type="EMBL" id="NNV56235.1"/>
    </source>
</evidence>